<evidence type="ECO:0000313" key="2">
    <source>
        <dbReference type="EMBL" id="MFB9713359.1"/>
    </source>
</evidence>
<evidence type="ECO:0008006" key="4">
    <source>
        <dbReference type="Google" id="ProtNLM"/>
    </source>
</evidence>
<name>A0ABV5UPL4_9MICC</name>
<feature type="transmembrane region" description="Helical" evidence="1">
    <location>
        <begin position="61"/>
        <end position="86"/>
    </location>
</feature>
<comment type="caution">
    <text evidence="2">The sequence shown here is derived from an EMBL/GenBank/DDBJ whole genome shotgun (WGS) entry which is preliminary data.</text>
</comment>
<accession>A0ABV5UPL4</accession>
<reference evidence="2 3" key="1">
    <citation type="submission" date="2024-09" db="EMBL/GenBank/DDBJ databases">
        <authorList>
            <person name="Sun Q."/>
            <person name="Mori K."/>
        </authorList>
    </citation>
    <scope>NUCLEOTIDE SEQUENCE [LARGE SCALE GENOMIC DNA]</scope>
    <source>
        <strain evidence="2 3">JCM 13519</strain>
    </source>
</reference>
<feature type="transmembrane region" description="Helical" evidence="1">
    <location>
        <begin position="25"/>
        <end position="49"/>
    </location>
</feature>
<protein>
    <recommendedName>
        <fullName evidence="4">DUF1097 domain-containing protein</fullName>
    </recommendedName>
</protein>
<dbReference type="RefSeq" id="WP_345034102.1">
    <property type="nucleotide sequence ID" value="NZ_BAABED010000001.1"/>
</dbReference>
<keyword evidence="1" id="KW-0812">Transmembrane</keyword>
<dbReference type="Proteomes" id="UP001589536">
    <property type="component" value="Unassembled WGS sequence"/>
</dbReference>
<evidence type="ECO:0000256" key="1">
    <source>
        <dbReference type="SAM" id="Phobius"/>
    </source>
</evidence>
<proteinExistence type="predicted"/>
<feature type="transmembrane region" description="Helical" evidence="1">
    <location>
        <begin position="93"/>
        <end position="112"/>
    </location>
</feature>
<keyword evidence="3" id="KW-1185">Reference proteome</keyword>
<feature type="transmembrane region" description="Helical" evidence="1">
    <location>
        <begin position="124"/>
        <end position="144"/>
    </location>
</feature>
<keyword evidence="1" id="KW-1133">Transmembrane helix</keyword>
<organism evidence="2 3">
    <name type="scientific">Arthrobacter methylotrophus</name>
    <dbReference type="NCBI Taxonomy" id="121291"/>
    <lineage>
        <taxon>Bacteria</taxon>
        <taxon>Bacillati</taxon>
        <taxon>Actinomycetota</taxon>
        <taxon>Actinomycetes</taxon>
        <taxon>Micrococcales</taxon>
        <taxon>Micrococcaceae</taxon>
        <taxon>Arthrobacter</taxon>
    </lineage>
</organism>
<keyword evidence="1" id="KW-0472">Membrane</keyword>
<evidence type="ECO:0000313" key="3">
    <source>
        <dbReference type="Proteomes" id="UP001589536"/>
    </source>
</evidence>
<dbReference type="EMBL" id="JBHMBH010000009">
    <property type="protein sequence ID" value="MFB9713359.1"/>
    <property type="molecule type" value="Genomic_DNA"/>
</dbReference>
<sequence length="158" mass="16585">MTSPIALHSRPAKLAPQRTASRGGLVLAPLIGLLFGSIFGALCIILRAVGPSDWASLADEWWPWALVLGIAALASRSVVANLLAILATGLSGLTVYYVLKACLAVGYSSSTYRGFDVYFQQGNLTMWSAAVVAAALPGALVGAWGRRLFAVPGLTRRV</sequence>
<gene>
    <name evidence="2" type="ORF">ACFFPI_04230</name>
</gene>